<proteinExistence type="inferred from homology"/>
<keyword evidence="2" id="KW-0805">Transcription regulation</keyword>
<dbReference type="InterPro" id="IPR005119">
    <property type="entry name" value="LysR_subst-bd"/>
</dbReference>
<dbReference type="InterPro" id="IPR000847">
    <property type="entry name" value="LysR_HTH_N"/>
</dbReference>
<dbReference type="OrthoDB" id="3252676at2"/>
<dbReference type="NCBIfam" id="TIGR03298">
    <property type="entry name" value="argP"/>
    <property type="match status" value="1"/>
</dbReference>
<evidence type="ECO:0000256" key="1">
    <source>
        <dbReference type="ARBA" id="ARBA00009437"/>
    </source>
</evidence>
<dbReference type="PROSITE" id="PS50931">
    <property type="entry name" value="HTH_LYSR"/>
    <property type="match status" value="1"/>
</dbReference>
<dbReference type="GO" id="GO:0003677">
    <property type="term" value="F:DNA binding"/>
    <property type="evidence" value="ECO:0007669"/>
    <property type="project" value="UniProtKB-KW"/>
</dbReference>
<dbReference type="RefSeq" id="WP_068167534.1">
    <property type="nucleotide sequence ID" value="NZ_AOGK01000006.1"/>
</dbReference>
<dbReference type="InterPro" id="IPR036388">
    <property type="entry name" value="WH-like_DNA-bd_sf"/>
</dbReference>
<dbReference type="PANTHER" id="PTHR30579">
    <property type="entry name" value="TRANSCRIPTIONAL REGULATOR"/>
    <property type="match status" value="1"/>
</dbReference>
<dbReference type="EMBL" id="AOGK01000006">
    <property type="protein sequence ID" value="MDG5975282.1"/>
    <property type="molecule type" value="Genomic_DNA"/>
</dbReference>
<gene>
    <name evidence="6" type="ORF">H010_08491</name>
</gene>
<comment type="caution">
    <text evidence="6">The sequence shown here is derived from an EMBL/GenBank/DDBJ whole genome shotgun (WGS) entry which is preliminary data.</text>
</comment>
<dbReference type="NCBIfam" id="NF009888">
    <property type="entry name" value="PRK13348.1"/>
    <property type="match status" value="1"/>
</dbReference>
<keyword evidence="7" id="KW-1185">Reference proteome</keyword>
<evidence type="ECO:0000256" key="4">
    <source>
        <dbReference type="ARBA" id="ARBA00023163"/>
    </source>
</evidence>
<evidence type="ECO:0000256" key="3">
    <source>
        <dbReference type="ARBA" id="ARBA00023125"/>
    </source>
</evidence>
<protein>
    <submittedName>
        <fullName evidence="6">Chromosome replication initiation inhibitor protein</fullName>
    </submittedName>
</protein>
<organism evidence="6 7">
    <name type="scientific">Hydrogenophaga taeniospiralis CCUG 15921</name>
    <dbReference type="NCBI Taxonomy" id="1281780"/>
    <lineage>
        <taxon>Bacteria</taxon>
        <taxon>Pseudomonadati</taxon>
        <taxon>Pseudomonadota</taxon>
        <taxon>Betaproteobacteria</taxon>
        <taxon>Burkholderiales</taxon>
        <taxon>Comamonadaceae</taxon>
        <taxon>Hydrogenophaga</taxon>
    </lineage>
</organism>
<evidence type="ECO:0000313" key="6">
    <source>
        <dbReference type="EMBL" id="MDG5975282.1"/>
    </source>
</evidence>
<dbReference type="InterPro" id="IPR036390">
    <property type="entry name" value="WH_DNA-bd_sf"/>
</dbReference>
<dbReference type="Gene3D" id="3.40.190.290">
    <property type="match status" value="1"/>
</dbReference>
<dbReference type="SUPFAM" id="SSF53850">
    <property type="entry name" value="Periplasmic binding protein-like II"/>
    <property type="match status" value="1"/>
</dbReference>
<dbReference type="Proteomes" id="UP001152876">
    <property type="component" value="Unassembled WGS sequence"/>
</dbReference>
<evidence type="ECO:0000256" key="2">
    <source>
        <dbReference type="ARBA" id="ARBA00023015"/>
    </source>
</evidence>
<dbReference type="InterPro" id="IPR050176">
    <property type="entry name" value="LTTR"/>
</dbReference>
<sequence>MLDARQLEALTAVIEHGSFSAAAASLHLTLAAVSLRIKALEDALGQRLLVRGKQVRATPAGQALLGHVKQLRLMEADLLDGLRTGGPGTRDGARWQSLSVAINADSVASWFLPGVAAMLQRHRLLLDIMIDDQDHTHDALKSGDVIGCVTTLAEPMRGCVAEPLGVMRYRCVAAPEVVQRCTTPQGEVSPHQLLALPAIIFNRKDALQDSFLEQHFGLRQPNYPRHFAPAVDAFETAIELGLGWGMVPEHHLAGRPRLQEVLPGSTVDVALYWQHWAREPLSAQRLTQAVKAAARTSLSPLATPWRPDGAVQRLSP</sequence>
<dbReference type="Pfam" id="PF00126">
    <property type="entry name" value="HTH_1"/>
    <property type="match status" value="1"/>
</dbReference>
<evidence type="ECO:0000259" key="5">
    <source>
        <dbReference type="PROSITE" id="PS50931"/>
    </source>
</evidence>
<evidence type="ECO:0000313" key="7">
    <source>
        <dbReference type="Proteomes" id="UP001152876"/>
    </source>
</evidence>
<feature type="domain" description="HTH lysR-type" evidence="5">
    <location>
        <begin position="2"/>
        <end position="58"/>
    </location>
</feature>
<dbReference type="AlphaFoldDB" id="A0A9X4NQD9"/>
<dbReference type="Pfam" id="PF03466">
    <property type="entry name" value="LysR_substrate"/>
    <property type="match status" value="1"/>
</dbReference>
<dbReference type="InterPro" id="IPR017685">
    <property type="entry name" value="ArgP"/>
</dbReference>
<dbReference type="SUPFAM" id="SSF46785">
    <property type="entry name" value="Winged helix' DNA-binding domain"/>
    <property type="match status" value="1"/>
</dbReference>
<keyword evidence="4" id="KW-0804">Transcription</keyword>
<dbReference type="Gene3D" id="1.10.10.10">
    <property type="entry name" value="Winged helix-like DNA-binding domain superfamily/Winged helix DNA-binding domain"/>
    <property type="match status" value="1"/>
</dbReference>
<reference evidence="6" key="1">
    <citation type="submission" date="2013-01" db="EMBL/GenBank/DDBJ databases">
        <title>Genome draft of Hydrogenophaga taeniospiralis 2K1.</title>
        <authorList>
            <person name="Gomila M."/>
            <person name="Lalucat J."/>
        </authorList>
    </citation>
    <scope>NUCLEOTIDE SEQUENCE</scope>
    <source>
        <strain evidence="6">CCUG 15921</strain>
    </source>
</reference>
<name>A0A9X4NQD9_9BURK</name>
<comment type="similarity">
    <text evidence="1">Belongs to the LysR transcriptional regulatory family.</text>
</comment>
<dbReference type="PANTHER" id="PTHR30579:SF2">
    <property type="entry name" value="HTH-TYPE TRANSCRIPTIONAL REGULATOR ARGP"/>
    <property type="match status" value="1"/>
</dbReference>
<dbReference type="NCBIfam" id="NF002964">
    <property type="entry name" value="PRK03635.1"/>
    <property type="match status" value="1"/>
</dbReference>
<dbReference type="GO" id="GO:0003700">
    <property type="term" value="F:DNA-binding transcription factor activity"/>
    <property type="evidence" value="ECO:0007669"/>
    <property type="project" value="InterPro"/>
</dbReference>
<keyword evidence="3" id="KW-0238">DNA-binding</keyword>
<accession>A0A9X4NQD9</accession>